<dbReference type="InterPro" id="IPR039420">
    <property type="entry name" value="WalR-like"/>
</dbReference>
<dbReference type="SUPFAM" id="SSF52172">
    <property type="entry name" value="CheY-like"/>
    <property type="match status" value="1"/>
</dbReference>
<dbReference type="Gene3D" id="3.40.50.2300">
    <property type="match status" value="1"/>
</dbReference>
<comment type="caution">
    <text evidence="10">The sequence shown here is derived from an EMBL/GenBank/DDBJ whole genome shotgun (WGS) entry which is preliminary data.</text>
</comment>
<keyword evidence="2" id="KW-0805">Transcription regulation</keyword>
<dbReference type="SMART" id="SM00448">
    <property type="entry name" value="REC"/>
    <property type="match status" value="1"/>
</dbReference>
<dbReference type="PROSITE" id="PS50110">
    <property type="entry name" value="RESPONSE_REGULATORY"/>
    <property type="match status" value="1"/>
</dbReference>
<sequence length="219" mass="24589">MANILTVDDDQGVLVLLRNILCKDGHTVVTVNEPKKIFDLQLGRFNLILLDVMMPGVDGFVLCRRIRERVDCPILFLTAKSMEGDVMTGLSEGADDYLLKPFGAGELRARISAHLRRESRPKHNMLCLDAISFDLSGKTVMVDDQSVPLTKGEYDICEFLACNRGQVFSKEKIYETVFGFDAVGESSAVVEHIKNIRAKFSSEKVSPIETIWGIGYRWR</sequence>
<feature type="domain" description="Response regulatory" evidence="8">
    <location>
        <begin position="3"/>
        <end position="115"/>
    </location>
</feature>
<dbReference type="CDD" id="cd00383">
    <property type="entry name" value="trans_reg_C"/>
    <property type="match status" value="1"/>
</dbReference>
<dbReference type="GO" id="GO:0000156">
    <property type="term" value="F:phosphorelay response regulator activity"/>
    <property type="evidence" value="ECO:0007669"/>
    <property type="project" value="TreeGrafter"/>
</dbReference>
<evidence type="ECO:0000256" key="1">
    <source>
        <dbReference type="ARBA" id="ARBA00018672"/>
    </source>
</evidence>
<dbReference type="GO" id="GO:0032993">
    <property type="term" value="C:protein-DNA complex"/>
    <property type="evidence" value="ECO:0007669"/>
    <property type="project" value="TreeGrafter"/>
</dbReference>
<dbReference type="CDD" id="cd17574">
    <property type="entry name" value="REC_OmpR"/>
    <property type="match status" value="1"/>
</dbReference>
<dbReference type="GO" id="GO:0005829">
    <property type="term" value="C:cytosol"/>
    <property type="evidence" value="ECO:0007669"/>
    <property type="project" value="TreeGrafter"/>
</dbReference>
<comment type="function">
    <text evidence="5">May play the central regulatory role in sporulation. It may be an element of the effector pathway responsible for the activation of sporulation genes in response to nutritional stress. Spo0A may act in concert with spo0H (a sigma factor) to control the expression of some genes that are critical to the sporulation process.</text>
</comment>
<evidence type="ECO:0000256" key="5">
    <source>
        <dbReference type="ARBA" id="ARBA00024867"/>
    </source>
</evidence>
<dbReference type="PANTHER" id="PTHR48111:SF2">
    <property type="entry name" value="RESPONSE REGULATOR SAER"/>
    <property type="match status" value="1"/>
</dbReference>
<dbReference type="InterPro" id="IPR036388">
    <property type="entry name" value="WH-like_DNA-bd_sf"/>
</dbReference>
<gene>
    <name evidence="10" type="primary">arlR_2</name>
    <name evidence="10" type="ORF">DEAC_c39140</name>
</gene>
<evidence type="ECO:0000256" key="4">
    <source>
        <dbReference type="ARBA" id="ARBA00023163"/>
    </source>
</evidence>
<dbReference type="AlphaFoldDB" id="A0A0J1FKT5"/>
<keyword evidence="3 7" id="KW-0238">DNA-binding</keyword>
<feature type="domain" description="OmpR/PhoB-type" evidence="9">
    <location>
        <begin position="123"/>
        <end position="219"/>
    </location>
</feature>
<dbReference type="InterPro" id="IPR001789">
    <property type="entry name" value="Sig_transdc_resp-reg_receiver"/>
</dbReference>
<evidence type="ECO:0000259" key="9">
    <source>
        <dbReference type="PROSITE" id="PS51755"/>
    </source>
</evidence>
<evidence type="ECO:0000256" key="7">
    <source>
        <dbReference type="PROSITE-ProRule" id="PRU01091"/>
    </source>
</evidence>
<evidence type="ECO:0000256" key="6">
    <source>
        <dbReference type="PROSITE-ProRule" id="PRU00169"/>
    </source>
</evidence>
<dbReference type="InterPro" id="IPR001867">
    <property type="entry name" value="OmpR/PhoB-type_DNA-bd"/>
</dbReference>
<dbReference type="PATRIC" id="fig|476652.3.peg.4143"/>
<name>A0A0J1FKT5_9FIRM</name>
<organism evidence="10 11">
    <name type="scientific">Desulfosporosinus acididurans</name>
    <dbReference type="NCBI Taxonomy" id="476652"/>
    <lineage>
        <taxon>Bacteria</taxon>
        <taxon>Bacillati</taxon>
        <taxon>Bacillota</taxon>
        <taxon>Clostridia</taxon>
        <taxon>Eubacteriales</taxon>
        <taxon>Desulfitobacteriaceae</taxon>
        <taxon>Desulfosporosinus</taxon>
    </lineage>
</organism>
<keyword evidence="11" id="KW-1185">Reference proteome</keyword>
<feature type="modified residue" description="4-aspartylphosphate" evidence="6">
    <location>
        <position position="51"/>
    </location>
</feature>
<dbReference type="Proteomes" id="UP000036356">
    <property type="component" value="Unassembled WGS sequence"/>
</dbReference>
<evidence type="ECO:0000313" key="11">
    <source>
        <dbReference type="Proteomes" id="UP000036356"/>
    </source>
</evidence>
<evidence type="ECO:0000259" key="8">
    <source>
        <dbReference type="PROSITE" id="PS50110"/>
    </source>
</evidence>
<dbReference type="GO" id="GO:0000976">
    <property type="term" value="F:transcription cis-regulatory region binding"/>
    <property type="evidence" value="ECO:0007669"/>
    <property type="project" value="TreeGrafter"/>
</dbReference>
<accession>A0A0J1FKT5</accession>
<dbReference type="PROSITE" id="PS51755">
    <property type="entry name" value="OMPR_PHOB"/>
    <property type="match status" value="1"/>
</dbReference>
<dbReference type="STRING" id="476652.DEAC_c39140"/>
<keyword evidence="6" id="KW-0597">Phosphoprotein</keyword>
<dbReference type="Gene3D" id="1.10.10.10">
    <property type="entry name" value="Winged helix-like DNA-binding domain superfamily/Winged helix DNA-binding domain"/>
    <property type="match status" value="1"/>
</dbReference>
<dbReference type="Pfam" id="PF00072">
    <property type="entry name" value="Response_reg"/>
    <property type="match status" value="1"/>
</dbReference>
<dbReference type="SMART" id="SM00862">
    <property type="entry name" value="Trans_reg_C"/>
    <property type="match status" value="1"/>
</dbReference>
<protein>
    <recommendedName>
        <fullName evidence="1">Stage 0 sporulation protein A homolog</fullName>
    </recommendedName>
</protein>
<reference evidence="10 11" key="1">
    <citation type="submission" date="2015-06" db="EMBL/GenBank/DDBJ databases">
        <title>Draft genome of the moderately acidophilic sulfate reducer Candidatus Desulfosporosinus acididurans strain M1.</title>
        <authorList>
            <person name="Poehlein A."/>
            <person name="Petzsch P."/>
            <person name="Johnson B.D."/>
            <person name="Schloemann M."/>
            <person name="Daniel R."/>
            <person name="Muehling M."/>
        </authorList>
    </citation>
    <scope>NUCLEOTIDE SEQUENCE [LARGE SCALE GENOMIC DNA]</scope>
    <source>
        <strain evidence="10 11">M1</strain>
    </source>
</reference>
<dbReference type="RefSeq" id="WP_047811692.1">
    <property type="nucleotide sequence ID" value="NZ_LDZY01000017.1"/>
</dbReference>
<dbReference type="Gene3D" id="6.10.250.690">
    <property type="match status" value="1"/>
</dbReference>
<proteinExistence type="predicted"/>
<keyword evidence="4" id="KW-0804">Transcription</keyword>
<dbReference type="EMBL" id="LDZY01000017">
    <property type="protein sequence ID" value="KLU64099.1"/>
    <property type="molecule type" value="Genomic_DNA"/>
</dbReference>
<dbReference type="GO" id="GO:0006355">
    <property type="term" value="P:regulation of DNA-templated transcription"/>
    <property type="evidence" value="ECO:0007669"/>
    <property type="project" value="InterPro"/>
</dbReference>
<dbReference type="Pfam" id="PF00486">
    <property type="entry name" value="Trans_reg_C"/>
    <property type="match status" value="1"/>
</dbReference>
<dbReference type="InterPro" id="IPR011006">
    <property type="entry name" value="CheY-like_superfamily"/>
</dbReference>
<evidence type="ECO:0000256" key="2">
    <source>
        <dbReference type="ARBA" id="ARBA00023015"/>
    </source>
</evidence>
<evidence type="ECO:0000313" key="10">
    <source>
        <dbReference type="EMBL" id="KLU64099.1"/>
    </source>
</evidence>
<evidence type="ECO:0000256" key="3">
    <source>
        <dbReference type="ARBA" id="ARBA00023125"/>
    </source>
</evidence>
<feature type="DNA-binding region" description="OmpR/PhoB-type" evidence="7">
    <location>
        <begin position="123"/>
        <end position="219"/>
    </location>
</feature>
<dbReference type="PANTHER" id="PTHR48111">
    <property type="entry name" value="REGULATOR OF RPOS"/>
    <property type="match status" value="1"/>
</dbReference>